<dbReference type="EnsemblBacteria" id="BAA18640">
    <property type="protein sequence ID" value="BAA18640"/>
    <property type="gene ID" value="BAA18640"/>
</dbReference>
<dbReference type="Proteomes" id="UP000001425">
    <property type="component" value="Chromosome"/>
</dbReference>
<feature type="chain" id="PRO_5004161622" evidence="1">
    <location>
        <begin position="28"/>
        <end position="187"/>
    </location>
</feature>
<evidence type="ECO:0000313" key="2">
    <source>
        <dbReference type="EMBL" id="BAA18640.1"/>
    </source>
</evidence>
<feature type="signal peptide" evidence="1">
    <location>
        <begin position="1"/>
        <end position="27"/>
    </location>
</feature>
<dbReference type="eggNOG" id="ENOG5033RV5">
    <property type="taxonomic scope" value="Bacteria"/>
</dbReference>
<dbReference type="KEGG" id="syn:sll1338"/>
<gene>
    <name evidence="2" type="ordered locus">sll1338</name>
</gene>
<organism evidence="2 3">
    <name type="scientific">Synechocystis sp. (strain ATCC 27184 / PCC 6803 / Kazusa)</name>
    <dbReference type="NCBI Taxonomy" id="1111708"/>
    <lineage>
        <taxon>Bacteria</taxon>
        <taxon>Bacillati</taxon>
        <taxon>Cyanobacteriota</taxon>
        <taxon>Cyanophyceae</taxon>
        <taxon>Synechococcales</taxon>
        <taxon>Merismopediaceae</taxon>
        <taxon>Synechocystis</taxon>
    </lineage>
</organism>
<evidence type="ECO:0000313" key="3">
    <source>
        <dbReference type="Proteomes" id="UP000001425"/>
    </source>
</evidence>
<reference evidence="2 3" key="1">
    <citation type="journal article" date="1995" name="DNA Res.">
        <title>Sequence analysis of the genome of the unicellular cyanobacterium Synechocystis sp. strain PCC6803. I. Sequence features in the 1 Mb region from map positions 64% to 92% of the genome.</title>
        <authorList>
            <person name="Kaneko T."/>
            <person name="Tanaka A."/>
            <person name="Sato S."/>
            <person name="Kotani H."/>
            <person name="Sazuka T."/>
            <person name="Miyajima N."/>
            <person name="Sugiura M."/>
            <person name="Tabata S."/>
        </authorList>
    </citation>
    <scope>NUCLEOTIDE SEQUENCE [LARGE SCALE GENOMIC DNA]</scope>
    <source>
        <strain evidence="3">ATCC 27184 / PCC 6803 / Kazusa</strain>
    </source>
</reference>
<dbReference type="PIR" id="S76728">
    <property type="entry name" value="S76728"/>
</dbReference>
<dbReference type="AlphaFoldDB" id="P74534"/>
<keyword evidence="1" id="KW-0732">Signal</keyword>
<sequence>MLNKSVQILSGVVLAAAALGFTTPAQAEPFQTKGNILLSQLPGHDMYLPDPEQMSFDGLAIGRVRGKVGSIIQVELLPYGDFPGYIEVSDNSRIYHWDGAGAAEPGDDVLLQPVFDDNGNYIRTDFYSAAHPTWLTRLDLKEVQDVTISEINFQSSEPVSLPPVTRSAPAPVAPAPAPAPMPIRGLW</sequence>
<reference evidence="2 3" key="2">
    <citation type="journal article" date="1996" name="DNA Res.">
        <title>Sequence analysis of the genome of the unicellular cyanobacterium Synechocystis sp. strain PCC6803. II. Sequence determination of the entire genome and assignment of potential protein-coding regions.</title>
        <authorList>
            <person name="Kaneko T."/>
            <person name="Sato S."/>
            <person name="Kotani H."/>
            <person name="Tanaka A."/>
            <person name="Asamizu E."/>
            <person name="Nakamura Y."/>
            <person name="Miyajima N."/>
            <person name="Hirosawa M."/>
            <person name="Sugiura M."/>
            <person name="Sasamoto S."/>
            <person name="Kimura T."/>
            <person name="Hosouchi T."/>
            <person name="Matsuno A."/>
            <person name="Muraki A."/>
            <person name="Nakazaki N."/>
            <person name="Naruo K."/>
            <person name="Okumura S."/>
            <person name="Shimpo S."/>
            <person name="Takeuchi C."/>
            <person name="Wada T."/>
            <person name="Watanabe A."/>
            <person name="Yamada M."/>
            <person name="Yasuda M."/>
            <person name="Tabata S."/>
        </authorList>
    </citation>
    <scope>NUCLEOTIDE SEQUENCE [LARGE SCALE GENOMIC DNA]</scope>
    <source>
        <strain evidence="3">ATCC 27184 / PCC 6803 / Kazusa</strain>
    </source>
</reference>
<evidence type="ECO:0000256" key="1">
    <source>
        <dbReference type="SAM" id="SignalP"/>
    </source>
</evidence>
<dbReference type="InParanoid" id="P74534"/>
<protein>
    <submittedName>
        <fullName evidence="2">Sll1338 protein</fullName>
    </submittedName>
</protein>
<accession>P74534</accession>
<proteinExistence type="predicted"/>
<dbReference type="EMBL" id="BA000022">
    <property type="protein sequence ID" value="BAA18640.1"/>
    <property type="molecule type" value="Genomic_DNA"/>
</dbReference>
<name>P74534_SYNY3</name>
<dbReference type="PaxDb" id="1148-1653729"/>
<keyword evidence="3" id="KW-1185">Reference proteome</keyword>